<reference evidence="3" key="1">
    <citation type="submission" date="2017-01" db="EMBL/GenBank/DDBJ databases">
        <title>Comparative genomics of anhydrobiosis in the tardigrade Hypsibius dujardini.</title>
        <authorList>
            <person name="Yoshida Y."/>
            <person name="Koutsovoulos G."/>
            <person name="Laetsch D."/>
            <person name="Stevens L."/>
            <person name="Kumar S."/>
            <person name="Horikawa D."/>
            <person name="Ishino K."/>
            <person name="Komine S."/>
            <person name="Tomita M."/>
            <person name="Blaxter M."/>
            <person name="Arakawa K."/>
        </authorList>
    </citation>
    <scope>NUCLEOTIDE SEQUENCE [LARGE SCALE GENOMIC DNA]</scope>
    <source>
        <strain evidence="3">Z151</strain>
    </source>
</reference>
<evidence type="ECO:0000256" key="1">
    <source>
        <dbReference type="SAM" id="MobiDB-lite"/>
    </source>
</evidence>
<name>A0A1W0X465_HYPEX</name>
<evidence type="ECO:0000313" key="3">
    <source>
        <dbReference type="Proteomes" id="UP000192578"/>
    </source>
</evidence>
<feature type="region of interest" description="Disordered" evidence="1">
    <location>
        <begin position="1"/>
        <end position="58"/>
    </location>
</feature>
<protein>
    <submittedName>
        <fullName evidence="2">Uncharacterized protein</fullName>
    </submittedName>
</protein>
<dbReference type="EMBL" id="MTYJ01000018">
    <property type="protein sequence ID" value="OQV22218.1"/>
    <property type="molecule type" value="Genomic_DNA"/>
</dbReference>
<gene>
    <name evidence="2" type="ORF">BV898_03720</name>
</gene>
<dbReference type="OrthoDB" id="10068630at2759"/>
<feature type="region of interest" description="Disordered" evidence="1">
    <location>
        <begin position="72"/>
        <end position="171"/>
    </location>
</feature>
<accession>A0A1W0X465</accession>
<proteinExistence type="predicted"/>
<dbReference type="AlphaFoldDB" id="A0A1W0X465"/>
<keyword evidence="3" id="KW-1185">Reference proteome</keyword>
<evidence type="ECO:0000313" key="2">
    <source>
        <dbReference type="EMBL" id="OQV22218.1"/>
    </source>
</evidence>
<comment type="caution">
    <text evidence="2">The sequence shown here is derived from an EMBL/GenBank/DDBJ whole genome shotgun (WGS) entry which is preliminary data.</text>
</comment>
<dbReference type="Proteomes" id="UP000192578">
    <property type="component" value="Unassembled WGS sequence"/>
</dbReference>
<sequence length="171" mass="18359">MRSTSAADADDDDHDGCILYEVSCTGEEEDRDPDRIIGQPPRGDPPHNPALTTSARCSRNDQSITAAVCLALNDKRSPRSTSEVADQSDPPQGMSGGADVLQENASQDEIQAFAATKRSGRRNAMAEPTEFDPAQVSEDILPDLAKQLSLSDDPMDQSKSKEPQPSTSKQS</sequence>
<organism evidence="2 3">
    <name type="scientific">Hypsibius exemplaris</name>
    <name type="common">Freshwater tardigrade</name>
    <dbReference type="NCBI Taxonomy" id="2072580"/>
    <lineage>
        <taxon>Eukaryota</taxon>
        <taxon>Metazoa</taxon>
        <taxon>Ecdysozoa</taxon>
        <taxon>Tardigrada</taxon>
        <taxon>Eutardigrada</taxon>
        <taxon>Parachela</taxon>
        <taxon>Hypsibioidea</taxon>
        <taxon>Hypsibiidae</taxon>
        <taxon>Hypsibius</taxon>
    </lineage>
</organism>